<name>A0A2X2K3Y7_STAAU</name>
<sequence>MNNLKAAGQGVTNKISPLSYIDNMFFNYLNAEHPIGLALVILTVLVIIGFVLNMFIKHFKKERLI</sequence>
<dbReference type="AlphaFoldDB" id="A0A2X2K3Y7"/>
<evidence type="ECO:0000313" key="3">
    <source>
        <dbReference type="Proteomes" id="UP000249913"/>
    </source>
</evidence>
<feature type="transmembrane region" description="Helical" evidence="1">
    <location>
        <begin position="35"/>
        <end position="56"/>
    </location>
</feature>
<keyword evidence="1" id="KW-0472">Membrane</keyword>
<evidence type="ECO:0000256" key="1">
    <source>
        <dbReference type="SAM" id="Phobius"/>
    </source>
</evidence>
<accession>A0A2X2K3Y7</accession>
<protein>
    <submittedName>
        <fullName evidence="2">Secretion accessory protein EsaA/YueB</fullName>
    </submittedName>
</protein>
<keyword evidence="1" id="KW-1133">Transmembrane helix</keyword>
<proteinExistence type="predicted"/>
<dbReference type="EMBL" id="UAUX01000009">
    <property type="protein sequence ID" value="SPZ98961.1"/>
    <property type="molecule type" value="Genomic_DNA"/>
</dbReference>
<evidence type="ECO:0000313" key="2">
    <source>
        <dbReference type="EMBL" id="SPZ98961.1"/>
    </source>
</evidence>
<reference evidence="2 3" key="1">
    <citation type="submission" date="2018-06" db="EMBL/GenBank/DDBJ databases">
        <authorList>
            <consortium name="Pathogen Informatics"/>
            <person name="Doyle S."/>
        </authorList>
    </citation>
    <scope>NUCLEOTIDE SEQUENCE [LARGE SCALE GENOMIC DNA]</scope>
    <source>
        <strain evidence="2 3">NCTC7878</strain>
    </source>
</reference>
<dbReference type="Proteomes" id="UP000249913">
    <property type="component" value="Unassembled WGS sequence"/>
</dbReference>
<organism evidence="2 3">
    <name type="scientific">Staphylococcus aureus</name>
    <dbReference type="NCBI Taxonomy" id="1280"/>
    <lineage>
        <taxon>Bacteria</taxon>
        <taxon>Bacillati</taxon>
        <taxon>Bacillota</taxon>
        <taxon>Bacilli</taxon>
        <taxon>Bacillales</taxon>
        <taxon>Staphylococcaceae</taxon>
        <taxon>Staphylococcus</taxon>
    </lineage>
</organism>
<gene>
    <name evidence="2" type="primary">esaA_4</name>
    <name evidence="2" type="ORF">NCTC7878_02364</name>
</gene>
<keyword evidence="1" id="KW-0812">Transmembrane</keyword>